<evidence type="ECO:0000313" key="4">
    <source>
        <dbReference type="Proteomes" id="UP000054560"/>
    </source>
</evidence>
<feature type="transmembrane region" description="Helical" evidence="2">
    <location>
        <begin position="484"/>
        <end position="506"/>
    </location>
</feature>
<dbReference type="RefSeq" id="XP_014151657.1">
    <property type="nucleotide sequence ID" value="XM_014296182.1"/>
</dbReference>
<keyword evidence="2" id="KW-0472">Membrane</keyword>
<keyword evidence="2" id="KW-0812">Transmembrane</keyword>
<protein>
    <submittedName>
        <fullName evidence="3">Uncharacterized protein</fullName>
    </submittedName>
</protein>
<feature type="transmembrane region" description="Helical" evidence="2">
    <location>
        <begin position="448"/>
        <end position="472"/>
    </location>
</feature>
<feature type="transmembrane region" description="Helical" evidence="2">
    <location>
        <begin position="418"/>
        <end position="441"/>
    </location>
</feature>
<feature type="transmembrane region" description="Helical" evidence="2">
    <location>
        <begin position="311"/>
        <end position="331"/>
    </location>
</feature>
<feature type="transmembrane region" description="Helical" evidence="2">
    <location>
        <begin position="343"/>
        <end position="365"/>
    </location>
</feature>
<feature type="region of interest" description="Disordered" evidence="1">
    <location>
        <begin position="1"/>
        <end position="30"/>
    </location>
</feature>
<keyword evidence="2" id="KW-1133">Transmembrane helix</keyword>
<dbReference type="Proteomes" id="UP000054560">
    <property type="component" value="Unassembled WGS sequence"/>
</dbReference>
<proteinExistence type="predicted"/>
<accession>A0A0L0FLX5</accession>
<feature type="transmembrane region" description="Helical" evidence="2">
    <location>
        <begin position="385"/>
        <end position="406"/>
    </location>
</feature>
<dbReference type="GeneID" id="25910295"/>
<dbReference type="EMBL" id="KQ242642">
    <property type="protein sequence ID" value="KNC77755.1"/>
    <property type="molecule type" value="Genomic_DNA"/>
</dbReference>
<evidence type="ECO:0000313" key="3">
    <source>
        <dbReference type="EMBL" id="KNC77755.1"/>
    </source>
</evidence>
<feature type="transmembrane region" description="Helical" evidence="2">
    <location>
        <begin position="63"/>
        <end position="85"/>
    </location>
</feature>
<sequence length="547" mass="60301">MESKKVDINEATPSTTAILDTPSRDVLDDHKKSDNAEVSDVYPPGSAGKLDPALKRRVLKGTILNWIFGTIAYIVAFAIFTPMFLRIVELFDDKVPDVASTSAILETRLFELTGKTDAEFAEAFANNLGSVFVNAAYDNTSTEVLTEQTTSALGMLASSLPVESAMKSLVPLATIAKATSDGDRTLALERVSAAVQGVVGDPTVFMDNIRDSMAGLASYTGDAAASAALVPVALGGAMYQALGTSAEELVSEVSTSFFEAAKSQALNEMFDLTWIALLTTWCIVVFTGLLMWYCRDEPEIVMYNNHFKRHWIIAGLLLCPIGVYFAAIPLFQITTNTDVVQDLYLSGACIISFIAVLGFSAPIVWMGRSWFMDCTRSKGGIMNNYFFMAPWHFFLVLLMCSFHIWGYFDHDVSVMIDFIPIFFTVVVVGMEFSHYSFGILLKFHRQDYYAGFWPAGRMLTVFGITFMIGYIWCGLQNSKMLAALWIPNHLNCIVFGATIDIFWLPIVQALGRKFNSNGKATFNDWDIVTLPTEGQLLDEGSGKPMVV</sequence>
<evidence type="ECO:0000256" key="2">
    <source>
        <dbReference type="SAM" id="Phobius"/>
    </source>
</evidence>
<evidence type="ECO:0000256" key="1">
    <source>
        <dbReference type="SAM" id="MobiDB-lite"/>
    </source>
</evidence>
<keyword evidence="4" id="KW-1185">Reference proteome</keyword>
<reference evidence="3 4" key="1">
    <citation type="submission" date="2011-02" db="EMBL/GenBank/DDBJ databases">
        <title>The Genome Sequence of Sphaeroforma arctica JP610.</title>
        <authorList>
            <consortium name="The Broad Institute Genome Sequencing Platform"/>
            <person name="Russ C."/>
            <person name="Cuomo C."/>
            <person name="Young S.K."/>
            <person name="Zeng Q."/>
            <person name="Gargeya S."/>
            <person name="Alvarado L."/>
            <person name="Berlin A."/>
            <person name="Chapman S.B."/>
            <person name="Chen Z."/>
            <person name="Freedman E."/>
            <person name="Gellesch M."/>
            <person name="Goldberg J."/>
            <person name="Griggs A."/>
            <person name="Gujja S."/>
            <person name="Heilman E."/>
            <person name="Heiman D."/>
            <person name="Howarth C."/>
            <person name="Mehta T."/>
            <person name="Neiman D."/>
            <person name="Pearson M."/>
            <person name="Roberts A."/>
            <person name="Saif S."/>
            <person name="Shea T."/>
            <person name="Shenoy N."/>
            <person name="Sisk P."/>
            <person name="Stolte C."/>
            <person name="Sykes S."/>
            <person name="White J."/>
            <person name="Yandava C."/>
            <person name="Burger G."/>
            <person name="Gray M.W."/>
            <person name="Holland P.W.H."/>
            <person name="King N."/>
            <person name="Lang F.B.F."/>
            <person name="Roger A.J."/>
            <person name="Ruiz-Trillo I."/>
            <person name="Haas B."/>
            <person name="Nusbaum C."/>
            <person name="Birren B."/>
        </authorList>
    </citation>
    <scope>NUCLEOTIDE SEQUENCE [LARGE SCALE GENOMIC DNA]</scope>
    <source>
        <strain evidence="3 4">JP610</strain>
    </source>
</reference>
<name>A0A0L0FLX5_9EUKA</name>
<gene>
    <name evidence="3" type="ORF">SARC_09791</name>
</gene>
<feature type="transmembrane region" description="Helical" evidence="2">
    <location>
        <begin position="272"/>
        <end position="291"/>
    </location>
</feature>
<organism evidence="3 4">
    <name type="scientific">Sphaeroforma arctica JP610</name>
    <dbReference type="NCBI Taxonomy" id="667725"/>
    <lineage>
        <taxon>Eukaryota</taxon>
        <taxon>Ichthyosporea</taxon>
        <taxon>Ichthyophonida</taxon>
        <taxon>Sphaeroforma</taxon>
    </lineage>
</organism>
<dbReference type="AlphaFoldDB" id="A0A0L0FLX5"/>